<organism evidence="7 8">
    <name type="scientific">Patellaria atrata CBS 101060</name>
    <dbReference type="NCBI Taxonomy" id="1346257"/>
    <lineage>
        <taxon>Eukaryota</taxon>
        <taxon>Fungi</taxon>
        <taxon>Dikarya</taxon>
        <taxon>Ascomycota</taxon>
        <taxon>Pezizomycotina</taxon>
        <taxon>Dothideomycetes</taxon>
        <taxon>Dothideomycetes incertae sedis</taxon>
        <taxon>Patellariales</taxon>
        <taxon>Patellariaceae</taxon>
        <taxon>Patellaria</taxon>
    </lineage>
</organism>
<evidence type="ECO:0000256" key="3">
    <source>
        <dbReference type="ARBA" id="ARBA00022737"/>
    </source>
</evidence>
<dbReference type="GO" id="GO:0000243">
    <property type="term" value="C:commitment complex"/>
    <property type="evidence" value="ECO:0007669"/>
    <property type="project" value="TreeGrafter"/>
</dbReference>
<sequence length="527" mass="62116">MAEFTFDAEEDFAEVKQLNEKVLSDPDDFESWEKLVTAAQGLEGGLNRNSSEQAITFTRIVYDSFLQKFPLFFGYWKKYADLEFSIAGTEAAEMIYERGVASISSSVDLWTNYCTFKVETSHDSDVIRELFERGANFVGLDFLSHPFWDKYLEFEERLEAPDRIFAILDRIISIPMHQYARYFERYRQLAAQRPVAELIRSENLAPLRAELELELNQKRKSDVETERELRARIDVLHLEVFHRTQTETTKRWTYEQEIKRPYFHVTELDDAQLANWRKYLDFEEAEGDFSRITFLYERCLVTCAYYDGFWMRYARWMHLQPGRNEEVRHIYQRACSFFVPIAKPAVRLHYAWFEEACGRIDVAQAIFESILIKQPNYVETIIEIAHLRRRHTGLDSAFAILQEYIDAKDSDSRTKAALVAECAEMLWKNKGSPEEARALFERHQPYYSGVSYFWNTYFRFELGQPTSEATERTQFVRIKKLLADVRKSELPAHNIKQLAHVYMEYLQKRGGPGAAKEYMQLDREVNG</sequence>
<keyword evidence="4" id="KW-0508">mRNA splicing</keyword>
<evidence type="ECO:0008006" key="9">
    <source>
        <dbReference type="Google" id="ProtNLM"/>
    </source>
</evidence>
<dbReference type="Pfam" id="PF23240">
    <property type="entry name" value="HAT_PRP39_N"/>
    <property type="match status" value="1"/>
</dbReference>
<dbReference type="InterPro" id="IPR011990">
    <property type="entry name" value="TPR-like_helical_dom_sf"/>
</dbReference>
<dbReference type="InterPro" id="IPR059164">
    <property type="entry name" value="HAT_PRP39_C"/>
</dbReference>
<evidence type="ECO:0000256" key="5">
    <source>
        <dbReference type="ARBA" id="ARBA00023242"/>
    </source>
</evidence>
<name>A0A9P4SHP4_9PEZI</name>
<dbReference type="GO" id="GO:0030627">
    <property type="term" value="F:pre-mRNA 5'-splice site binding"/>
    <property type="evidence" value="ECO:0007669"/>
    <property type="project" value="TreeGrafter"/>
</dbReference>
<dbReference type="PANTHER" id="PTHR17204">
    <property type="entry name" value="PRE-MRNA PROCESSING PROTEIN PRP39-RELATED"/>
    <property type="match status" value="1"/>
</dbReference>
<dbReference type="SMART" id="SM00386">
    <property type="entry name" value="HAT"/>
    <property type="match status" value="8"/>
</dbReference>
<dbReference type="Pfam" id="PF23241">
    <property type="entry name" value="HAT_PRP39_C"/>
    <property type="match status" value="1"/>
</dbReference>
<keyword evidence="3" id="KW-0677">Repeat</keyword>
<dbReference type="Proteomes" id="UP000799429">
    <property type="component" value="Unassembled WGS sequence"/>
</dbReference>
<comment type="similarity">
    <text evidence="6">Belongs to the PRP39 family.</text>
</comment>
<accession>A0A9P4SHP4</accession>
<dbReference type="OrthoDB" id="10265668at2759"/>
<protein>
    <recommendedName>
        <fullName evidence="9">Pre-mRNA-processing factor 39</fullName>
    </recommendedName>
</protein>
<comment type="subcellular location">
    <subcellularLocation>
        <location evidence="1">Nucleus</location>
    </subcellularLocation>
</comment>
<evidence type="ECO:0000256" key="6">
    <source>
        <dbReference type="ARBA" id="ARBA00038019"/>
    </source>
</evidence>
<keyword evidence="5" id="KW-0539">Nucleus</keyword>
<proteinExistence type="inferred from homology"/>
<dbReference type="SUPFAM" id="SSF48452">
    <property type="entry name" value="TPR-like"/>
    <property type="match status" value="1"/>
</dbReference>
<dbReference type="EMBL" id="MU006089">
    <property type="protein sequence ID" value="KAF2842695.1"/>
    <property type="molecule type" value="Genomic_DNA"/>
</dbReference>
<gene>
    <name evidence="7" type="ORF">M501DRAFT_16029</name>
</gene>
<dbReference type="Gene3D" id="1.25.40.10">
    <property type="entry name" value="Tetratricopeptide repeat domain"/>
    <property type="match status" value="2"/>
</dbReference>
<keyword evidence="2" id="KW-0507">mRNA processing</keyword>
<comment type="caution">
    <text evidence="7">The sequence shown here is derived from an EMBL/GenBank/DDBJ whole genome shotgun (WGS) entry which is preliminary data.</text>
</comment>
<dbReference type="GO" id="GO:0005685">
    <property type="term" value="C:U1 snRNP"/>
    <property type="evidence" value="ECO:0007669"/>
    <property type="project" value="TreeGrafter"/>
</dbReference>
<evidence type="ECO:0000256" key="2">
    <source>
        <dbReference type="ARBA" id="ARBA00022664"/>
    </source>
</evidence>
<dbReference type="GO" id="GO:0000395">
    <property type="term" value="P:mRNA 5'-splice site recognition"/>
    <property type="evidence" value="ECO:0007669"/>
    <property type="project" value="TreeGrafter"/>
</dbReference>
<dbReference type="InterPro" id="IPR003107">
    <property type="entry name" value="HAT"/>
</dbReference>
<dbReference type="PANTHER" id="PTHR17204:SF5">
    <property type="entry name" value="PRE-MRNA-PROCESSING FACTOR 39"/>
    <property type="match status" value="1"/>
</dbReference>
<evidence type="ECO:0000256" key="1">
    <source>
        <dbReference type="ARBA" id="ARBA00004123"/>
    </source>
</evidence>
<reference evidence="7" key="1">
    <citation type="journal article" date="2020" name="Stud. Mycol.">
        <title>101 Dothideomycetes genomes: a test case for predicting lifestyles and emergence of pathogens.</title>
        <authorList>
            <person name="Haridas S."/>
            <person name="Albert R."/>
            <person name="Binder M."/>
            <person name="Bloem J."/>
            <person name="Labutti K."/>
            <person name="Salamov A."/>
            <person name="Andreopoulos B."/>
            <person name="Baker S."/>
            <person name="Barry K."/>
            <person name="Bills G."/>
            <person name="Bluhm B."/>
            <person name="Cannon C."/>
            <person name="Castanera R."/>
            <person name="Culley D."/>
            <person name="Daum C."/>
            <person name="Ezra D."/>
            <person name="Gonzalez J."/>
            <person name="Henrissat B."/>
            <person name="Kuo A."/>
            <person name="Liang C."/>
            <person name="Lipzen A."/>
            <person name="Lutzoni F."/>
            <person name="Magnuson J."/>
            <person name="Mondo S."/>
            <person name="Nolan M."/>
            <person name="Ohm R."/>
            <person name="Pangilinan J."/>
            <person name="Park H.-J."/>
            <person name="Ramirez L."/>
            <person name="Alfaro M."/>
            <person name="Sun H."/>
            <person name="Tritt A."/>
            <person name="Yoshinaga Y."/>
            <person name="Zwiers L.-H."/>
            <person name="Turgeon B."/>
            <person name="Goodwin S."/>
            <person name="Spatafora J."/>
            <person name="Crous P."/>
            <person name="Grigoriev I."/>
        </authorList>
    </citation>
    <scope>NUCLEOTIDE SEQUENCE</scope>
    <source>
        <strain evidence="7">CBS 101060</strain>
    </source>
</reference>
<evidence type="ECO:0000313" key="8">
    <source>
        <dbReference type="Proteomes" id="UP000799429"/>
    </source>
</evidence>
<dbReference type="AlphaFoldDB" id="A0A9P4SHP4"/>
<dbReference type="GO" id="GO:0071004">
    <property type="term" value="C:U2-type prespliceosome"/>
    <property type="evidence" value="ECO:0007669"/>
    <property type="project" value="TreeGrafter"/>
</dbReference>
<evidence type="ECO:0000313" key="7">
    <source>
        <dbReference type="EMBL" id="KAF2842695.1"/>
    </source>
</evidence>
<dbReference type="FunFam" id="1.25.40.10:FF:000451">
    <property type="entry name" value="mRNA splicing protein (Prp39), putative"/>
    <property type="match status" value="1"/>
</dbReference>
<keyword evidence="8" id="KW-1185">Reference proteome</keyword>
<dbReference type="FunFam" id="1.25.40.10:FF:000064">
    <property type="entry name" value="Putative pre-mrna-processing factor 39"/>
    <property type="match status" value="1"/>
</dbReference>
<evidence type="ECO:0000256" key="4">
    <source>
        <dbReference type="ARBA" id="ARBA00023187"/>
    </source>
</evidence>